<evidence type="ECO:0000256" key="11">
    <source>
        <dbReference type="ARBA" id="ARBA00023268"/>
    </source>
</evidence>
<name>S0DDE6_9ZZZZ</name>
<dbReference type="FunFam" id="3.40.50.720:FF:000094">
    <property type="entry name" value="Bifunctional protein FolD"/>
    <property type="match status" value="1"/>
</dbReference>
<proteinExistence type="inferred from homology"/>
<evidence type="ECO:0000256" key="8">
    <source>
        <dbReference type="ARBA" id="ARBA00023002"/>
    </source>
</evidence>
<evidence type="ECO:0000256" key="1">
    <source>
        <dbReference type="ARBA" id="ARBA00004777"/>
    </source>
</evidence>
<dbReference type="EMBL" id="HF548279">
    <property type="protein sequence ID" value="CCO21003.1"/>
    <property type="molecule type" value="Genomic_DNA"/>
</dbReference>
<dbReference type="InterPro" id="IPR020631">
    <property type="entry name" value="THF_DH/CycHdrlase_NAD-bd_dom"/>
</dbReference>
<reference evidence="14" key="2">
    <citation type="journal article" date="2013" name="Biotechnol. Biofuels">
        <title>Mining for hemicellulases in the fungus-growing termite Pseudacanthotermes militaris using functional metagenomics.</title>
        <authorList>
            <person name="Bastien G."/>
            <person name="Arnal G."/>
            <person name="Bozonnet S."/>
            <person name="Laguerre S."/>
            <person name="Ferreira F."/>
            <person name="Faure R."/>
            <person name="Henrissat B."/>
            <person name="Lefevre F."/>
            <person name="Robe P."/>
            <person name="Bouchez O."/>
            <person name="Noirot C."/>
            <person name="Dumon C."/>
            <person name="O'Donohue M."/>
        </authorList>
    </citation>
    <scope>NUCLEOTIDE SEQUENCE</scope>
</reference>
<dbReference type="HAMAP" id="MF_01576">
    <property type="entry name" value="THF_DHG_CYH"/>
    <property type="match status" value="1"/>
</dbReference>
<accession>S0DDE6</accession>
<keyword evidence="6 14" id="KW-0378">Hydrolase</keyword>
<keyword evidence="5" id="KW-0658">Purine biosynthesis</keyword>
<dbReference type="InterPro" id="IPR046346">
    <property type="entry name" value="Aminoacid_DH-like_N_sf"/>
</dbReference>
<keyword evidence="8" id="KW-0560">Oxidoreductase</keyword>
<keyword evidence="11" id="KW-0511">Multifunctional enzyme</keyword>
<dbReference type="PANTHER" id="PTHR48099:SF5">
    <property type="entry name" value="C-1-TETRAHYDROFOLATE SYNTHASE, CYTOPLASMIC"/>
    <property type="match status" value="1"/>
</dbReference>
<dbReference type="GO" id="GO:0005829">
    <property type="term" value="C:cytosol"/>
    <property type="evidence" value="ECO:0007669"/>
    <property type="project" value="TreeGrafter"/>
</dbReference>
<sequence length="286" mass="30148">MLMAIMIDGKAVSRRYRAGLKDEVTRLKTQGIIPGLAVVLVGNDSASQIYVKRKARACSTLGIYSEQYDLPADTGMDTLLALVDKLNGKDDIHGILVQLPLPPHLDEKAVITAISATKDVDAFHACNVGAIMIGDYNFVPCTPAGIITLIKSTGTEIAGKECVVIGRSNIVGKPMAMLLLHENGTVTICHSKTKNLADHCRRADILVSAAGKAGMITGDMIKPGAVVIDVGMNRDKNGTICGDVDFQSAGDVAGYLTPVPGGVGPMTITMLMQNTITAAKKIYGIV</sequence>
<evidence type="ECO:0000313" key="14">
    <source>
        <dbReference type="EMBL" id="CCO21003.1"/>
    </source>
</evidence>
<dbReference type="SUPFAM" id="SSF53223">
    <property type="entry name" value="Aminoacid dehydrogenase-like, N-terminal domain"/>
    <property type="match status" value="1"/>
</dbReference>
<dbReference type="InterPro" id="IPR020630">
    <property type="entry name" value="THF_DH/CycHdrlase_cat_dom"/>
</dbReference>
<dbReference type="GO" id="GO:0006164">
    <property type="term" value="P:purine nucleotide biosynthetic process"/>
    <property type="evidence" value="ECO:0007669"/>
    <property type="project" value="UniProtKB-KW"/>
</dbReference>
<gene>
    <name evidence="14" type="ORF">BN138_191</name>
</gene>
<reference evidence="14" key="1">
    <citation type="submission" date="2012-10" db="EMBL/GenBank/DDBJ databases">
        <authorList>
            <person name="Sandrine L."/>
        </authorList>
    </citation>
    <scope>NUCLEOTIDE SEQUENCE</scope>
</reference>
<comment type="pathway">
    <text evidence="1">One-carbon metabolism; tetrahydrofolate interconversion.</text>
</comment>
<evidence type="ECO:0000259" key="12">
    <source>
        <dbReference type="Pfam" id="PF00763"/>
    </source>
</evidence>
<dbReference type="InterPro" id="IPR000672">
    <property type="entry name" value="THF_DH/CycHdrlase"/>
</dbReference>
<keyword evidence="9" id="KW-0368">Histidine biosynthesis</keyword>
<dbReference type="Gene3D" id="3.40.50.10860">
    <property type="entry name" value="Leucine Dehydrogenase, chain A, domain 1"/>
    <property type="match status" value="1"/>
</dbReference>
<evidence type="ECO:0000256" key="7">
    <source>
        <dbReference type="ARBA" id="ARBA00022857"/>
    </source>
</evidence>
<evidence type="ECO:0000256" key="10">
    <source>
        <dbReference type="ARBA" id="ARBA00023167"/>
    </source>
</evidence>
<evidence type="ECO:0000256" key="3">
    <source>
        <dbReference type="ARBA" id="ARBA00022563"/>
    </source>
</evidence>
<dbReference type="CDD" id="cd01080">
    <property type="entry name" value="NAD_bind_m-THF_DH_Cyclohyd"/>
    <property type="match status" value="1"/>
</dbReference>
<evidence type="ECO:0000256" key="4">
    <source>
        <dbReference type="ARBA" id="ARBA00022605"/>
    </source>
</evidence>
<comment type="subunit">
    <text evidence="2">Homodimer.</text>
</comment>
<dbReference type="GO" id="GO:0004477">
    <property type="term" value="F:methenyltetrahydrofolate cyclohydrolase activity"/>
    <property type="evidence" value="ECO:0007669"/>
    <property type="project" value="TreeGrafter"/>
</dbReference>
<evidence type="ECO:0000256" key="5">
    <source>
        <dbReference type="ARBA" id="ARBA00022755"/>
    </source>
</evidence>
<dbReference type="GO" id="GO:0000105">
    <property type="term" value="P:L-histidine biosynthetic process"/>
    <property type="evidence" value="ECO:0007669"/>
    <property type="project" value="UniProtKB-KW"/>
</dbReference>
<feature type="domain" description="Tetrahydrofolate dehydrogenase/cyclohydrolase catalytic" evidence="12">
    <location>
        <begin position="7"/>
        <end position="121"/>
    </location>
</feature>
<keyword evidence="3" id="KW-0554">One-carbon metabolism</keyword>
<dbReference type="Gene3D" id="3.40.50.720">
    <property type="entry name" value="NAD(P)-binding Rossmann-like Domain"/>
    <property type="match status" value="1"/>
</dbReference>
<dbReference type="Pfam" id="PF00763">
    <property type="entry name" value="THF_DHG_CYH"/>
    <property type="match status" value="1"/>
</dbReference>
<dbReference type="GO" id="GO:0035999">
    <property type="term" value="P:tetrahydrofolate interconversion"/>
    <property type="evidence" value="ECO:0007669"/>
    <property type="project" value="TreeGrafter"/>
</dbReference>
<feature type="domain" description="Tetrahydrofolate dehydrogenase/cyclohydrolase NAD(P)-binding" evidence="13">
    <location>
        <begin position="140"/>
        <end position="281"/>
    </location>
</feature>
<evidence type="ECO:0000256" key="2">
    <source>
        <dbReference type="ARBA" id="ARBA00011738"/>
    </source>
</evidence>
<dbReference type="InterPro" id="IPR020867">
    <property type="entry name" value="THF_DH/CycHdrlase_CS"/>
</dbReference>
<evidence type="ECO:0000256" key="6">
    <source>
        <dbReference type="ARBA" id="ARBA00022801"/>
    </source>
</evidence>
<evidence type="ECO:0000256" key="9">
    <source>
        <dbReference type="ARBA" id="ARBA00023102"/>
    </source>
</evidence>
<dbReference type="GO" id="GO:0004488">
    <property type="term" value="F:methylenetetrahydrofolate dehydrogenase (NADP+) activity"/>
    <property type="evidence" value="ECO:0007669"/>
    <property type="project" value="InterPro"/>
</dbReference>
<keyword evidence="10" id="KW-0486">Methionine biosynthesis</keyword>
<dbReference type="Pfam" id="PF02882">
    <property type="entry name" value="THF_DHG_CYH_C"/>
    <property type="match status" value="1"/>
</dbReference>
<dbReference type="InterPro" id="IPR036291">
    <property type="entry name" value="NAD(P)-bd_dom_sf"/>
</dbReference>
<dbReference type="SUPFAM" id="SSF51735">
    <property type="entry name" value="NAD(P)-binding Rossmann-fold domains"/>
    <property type="match status" value="1"/>
</dbReference>
<evidence type="ECO:0000259" key="13">
    <source>
        <dbReference type="Pfam" id="PF02882"/>
    </source>
</evidence>
<dbReference type="FunFam" id="3.40.50.10860:FF:000005">
    <property type="entry name" value="C-1-tetrahydrofolate synthase, cytoplasmic, putative"/>
    <property type="match status" value="1"/>
</dbReference>
<organism evidence="14">
    <name type="scientific">termite gut metagenome</name>
    <dbReference type="NCBI Taxonomy" id="433724"/>
    <lineage>
        <taxon>unclassified sequences</taxon>
        <taxon>metagenomes</taxon>
        <taxon>organismal metagenomes</taxon>
    </lineage>
</organism>
<dbReference type="NCBIfam" id="NF008058">
    <property type="entry name" value="PRK10792.1"/>
    <property type="match status" value="1"/>
</dbReference>
<dbReference type="AlphaFoldDB" id="S0DDE6"/>
<dbReference type="GO" id="GO:0009086">
    <property type="term" value="P:methionine biosynthetic process"/>
    <property type="evidence" value="ECO:0007669"/>
    <property type="project" value="UniProtKB-KW"/>
</dbReference>
<dbReference type="PROSITE" id="PS00767">
    <property type="entry name" value="THF_DHG_CYH_2"/>
    <property type="match status" value="1"/>
</dbReference>
<dbReference type="PANTHER" id="PTHR48099">
    <property type="entry name" value="C-1-TETRAHYDROFOLATE SYNTHASE, CYTOPLASMIC-RELATED"/>
    <property type="match status" value="1"/>
</dbReference>
<dbReference type="PRINTS" id="PR00085">
    <property type="entry name" value="THFDHDRGNASE"/>
</dbReference>
<keyword evidence="7" id="KW-0521">NADP</keyword>
<protein>
    <submittedName>
        <fullName evidence="14">Putative methylene-tetrahydrofolate dehydrogenase cyclohydrolase</fullName>
    </submittedName>
</protein>
<keyword evidence="4" id="KW-0028">Amino-acid biosynthesis</keyword>